<keyword evidence="5" id="KW-1185">Reference proteome</keyword>
<feature type="region of interest" description="Disordered" evidence="2">
    <location>
        <begin position="106"/>
        <end position="126"/>
    </location>
</feature>
<comment type="caution">
    <text evidence="4">The sequence shown here is derived from an EMBL/GenBank/DDBJ whole genome shotgun (WGS) entry which is preliminary data.</text>
</comment>
<gene>
    <name evidence="4" type="ORF">AN218_14320</name>
</gene>
<dbReference type="Gene3D" id="2.40.10.10">
    <property type="entry name" value="Trypsin-like serine proteases"/>
    <property type="match status" value="2"/>
</dbReference>
<evidence type="ECO:0008006" key="6">
    <source>
        <dbReference type="Google" id="ProtNLM"/>
    </source>
</evidence>
<protein>
    <recommendedName>
        <fullName evidence="6">Peptidase S1 domain-containing protein</fullName>
    </recommendedName>
</protein>
<dbReference type="InterPro" id="IPR009003">
    <property type="entry name" value="Peptidase_S1_PA"/>
</dbReference>
<dbReference type="PANTHER" id="PTHR15462">
    <property type="entry name" value="SERINE PROTEASE"/>
    <property type="match status" value="1"/>
</dbReference>
<dbReference type="PATRIC" id="fig|518642.10.peg.2895"/>
<proteinExistence type="predicted"/>
<feature type="chain" id="PRO_5039251280" description="Peptidase S1 domain-containing protein" evidence="3">
    <location>
        <begin position="20"/>
        <end position="292"/>
    </location>
</feature>
<dbReference type="EMBL" id="LJGW01000248">
    <property type="protein sequence ID" value="OEV11113.1"/>
    <property type="molecule type" value="Genomic_DNA"/>
</dbReference>
<evidence type="ECO:0000256" key="2">
    <source>
        <dbReference type="SAM" id="MobiDB-lite"/>
    </source>
</evidence>
<evidence type="ECO:0000313" key="5">
    <source>
        <dbReference type="Proteomes" id="UP000176005"/>
    </source>
</evidence>
<dbReference type="Proteomes" id="UP000176005">
    <property type="component" value="Unassembled WGS sequence"/>
</dbReference>
<evidence type="ECO:0000256" key="3">
    <source>
        <dbReference type="SAM" id="SignalP"/>
    </source>
</evidence>
<evidence type="ECO:0000313" key="4">
    <source>
        <dbReference type="EMBL" id="OEV11113.1"/>
    </source>
</evidence>
<reference evidence="4 5" key="1">
    <citation type="journal article" date="2016" name="Front. Microbiol.">
        <title>Comparative Genomics Analysis of Streptomyces Species Reveals Their Adaptation to the Marine Environment and Their Diversity at the Genomic Level.</title>
        <authorList>
            <person name="Tian X."/>
            <person name="Zhang Z."/>
            <person name="Yang T."/>
            <person name="Chen M."/>
            <person name="Li J."/>
            <person name="Chen F."/>
            <person name="Yang J."/>
            <person name="Li W."/>
            <person name="Zhang B."/>
            <person name="Zhang Z."/>
            <person name="Wu J."/>
            <person name="Zhang C."/>
            <person name="Long L."/>
            <person name="Xiao J."/>
        </authorList>
    </citation>
    <scope>NUCLEOTIDE SEQUENCE [LARGE SCALE GENOMIC DNA]</scope>
    <source>
        <strain evidence="4 5">SCSIO 10429</strain>
    </source>
</reference>
<name>A0A1E7L526_9ACTN</name>
<dbReference type="InterPro" id="IPR043504">
    <property type="entry name" value="Peptidase_S1_PA_chymotrypsin"/>
</dbReference>
<organism evidence="4 5">
    <name type="scientific">Streptomyces nanshensis</name>
    <dbReference type="NCBI Taxonomy" id="518642"/>
    <lineage>
        <taxon>Bacteria</taxon>
        <taxon>Bacillati</taxon>
        <taxon>Actinomycetota</taxon>
        <taxon>Actinomycetes</taxon>
        <taxon>Kitasatosporales</taxon>
        <taxon>Streptomycetaceae</taxon>
        <taxon>Streptomyces</taxon>
    </lineage>
</organism>
<sequence>MTSTRAALAALVTCTTALALMGASAPAPYPPASKGDPWPQGTVRTVGKLVAQLPGGQVESCSAAIVDSPSGSVVATAAHCISSPQRPREPLAMYFQPGYRGADAAAAGSRAGKGTASGPGRGDGPKNVLAHGWKVASWKTAPGWDSGKDLESVLPYDWAFLRMHKRGGRTIQDVYGANKLRTEPVRGGATATLGYPASAPYDGETLHYCSGKAHQYRSGEIAEANVGALALRCRLTQGVSGGPWLRGIDRARGAGTLVAVTSVGSDDELLGRPYPRSARALFKEFGAVHKKG</sequence>
<dbReference type="InterPro" id="IPR050966">
    <property type="entry name" value="Glutamyl_endopeptidase"/>
</dbReference>
<feature type="signal peptide" evidence="3">
    <location>
        <begin position="1"/>
        <end position="19"/>
    </location>
</feature>
<keyword evidence="1 3" id="KW-0732">Signal</keyword>
<dbReference type="AlphaFoldDB" id="A0A1E7L526"/>
<dbReference type="RefSeq" id="WP_070017258.1">
    <property type="nucleotide sequence ID" value="NZ_LJGW01000248.1"/>
</dbReference>
<accession>A0A1E7L526</accession>
<dbReference type="SUPFAM" id="SSF50494">
    <property type="entry name" value="Trypsin-like serine proteases"/>
    <property type="match status" value="1"/>
</dbReference>
<evidence type="ECO:0000256" key="1">
    <source>
        <dbReference type="ARBA" id="ARBA00022729"/>
    </source>
</evidence>